<keyword evidence="9 13" id="KW-0227">DNA damage</keyword>
<evidence type="ECO:0000259" key="14">
    <source>
        <dbReference type="Pfam" id="PF01336"/>
    </source>
</evidence>
<comment type="catalytic activity">
    <reaction evidence="12 13">
        <text>DNA(n) + a 2'-deoxyribonucleoside 5'-triphosphate = DNA(n+1) + diphosphate</text>
        <dbReference type="Rhea" id="RHEA:22508"/>
        <dbReference type="Rhea" id="RHEA-COMP:17339"/>
        <dbReference type="Rhea" id="RHEA-COMP:17340"/>
        <dbReference type="ChEBI" id="CHEBI:33019"/>
        <dbReference type="ChEBI" id="CHEBI:61560"/>
        <dbReference type="ChEBI" id="CHEBI:173112"/>
        <dbReference type="EC" id="2.7.7.7"/>
    </reaction>
</comment>
<feature type="domain" description="DNA polymerase helix-hairpin-helix motif" evidence="17">
    <location>
        <begin position="767"/>
        <end position="852"/>
    </location>
</feature>
<dbReference type="GO" id="GO:0006260">
    <property type="term" value="P:DNA replication"/>
    <property type="evidence" value="ECO:0007669"/>
    <property type="project" value="UniProtKB-KW"/>
</dbReference>
<evidence type="ECO:0000313" key="20">
    <source>
        <dbReference type="Proteomes" id="UP001197378"/>
    </source>
</evidence>
<dbReference type="InterPro" id="IPR023073">
    <property type="entry name" value="DnaE2"/>
</dbReference>
<dbReference type="Pfam" id="PF02811">
    <property type="entry name" value="PHP"/>
    <property type="match status" value="1"/>
</dbReference>
<name>A0AAE2YS53_9PROT</name>
<dbReference type="GO" id="GO:0008408">
    <property type="term" value="F:3'-5' exonuclease activity"/>
    <property type="evidence" value="ECO:0007669"/>
    <property type="project" value="InterPro"/>
</dbReference>
<dbReference type="Pfam" id="PF17657">
    <property type="entry name" value="DNA_pol3_finger"/>
    <property type="match status" value="1"/>
</dbReference>
<dbReference type="InterPro" id="IPR004365">
    <property type="entry name" value="NA-bd_OB_tRNA"/>
</dbReference>
<comment type="caution">
    <text evidence="19">The sequence shown here is derived from an EMBL/GenBank/DDBJ whole genome shotgun (WGS) entry which is preliminary data.</text>
</comment>
<gene>
    <name evidence="13" type="primary">dnaE2</name>
    <name evidence="19" type="ORF">HFQ13_13740</name>
</gene>
<dbReference type="Gene3D" id="1.10.150.870">
    <property type="match status" value="1"/>
</dbReference>
<dbReference type="AlphaFoldDB" id="A0AAE2YS53"/>
<dbReference type="InterPro" id="IPR040982">
    <property type="entry name" value="DNA_pol3_finger"/>
</dbReference>
<keyword evidence="20" id="KW-1185">Reference proteome</keyword>
<keyword evidence="11 13" id="KW-0234">DNA repair</keyword>
<dbReference type="NCBIfam" id="NF004225">
    <property type="entry name" value="PRK05672.1"/>
    <property type="match status" value="1"/>
</dbReference>
<dbReference type="EMBL" id="JAAXYO010000192">
    <property type="protein sequence ID" value="MBU2789249.1"/>
    <property type="molecule type" value="Genomic_DNA"/>
</dbReference>
<dbReference type="InterPro" id="IPR004013">
    <property type="entry name" value="PHP_dom"/>
</dbReference>
<dbReference type="EC" id="2.7.7.7" evidence="3 13"/>
<comment type="similarity">
    <text evidence="2 13">Belongs to the DNA polymerase type-C family. DnaE2 subfamily.</text>
</comment>
<evidence type="ECO:0000256" key="2">
    <source>
        <dbReference type="ARBA" id="ARBA00007391"/>
    </source>
</evidence>
<dbReference type="RefSeq" id="WP_215873263.1">
    <property type="nucleotide sequence ID" value="NZ_JAAXYO010000192.1"/>
</dbReference>
<keyword evidence="7 13" id="KW-0548">Nucleotidyltransferase</keyword>
<evidence type="ECO:0000259" key="16">
    <source>
        <dbReference type="Pfam" id="PF07733"/>
    </source>
</evidence>
<evidence type="ECO:0000256" key="1">
    <source>
        <dbReference type="ARBA" id="ARBA00004496"/>
    </source>
</evidence>
<dbReference type="GO" id="GO:0003676">
    <property type="term" value="F:nucleic acid binding"/>
    <property type="evidence" value="ECO:0007669"/>
    <property type="project" value="InterPro"/>
</dbReference>
<dbReference type="InterPro" id="IPR004805">
    <property type="entry name" value="DnaE2/DnaE/PolC"/>
</dbReference>
<evidence type="ECO:0000259" key="18">
    <source>
        <dbReference type="Pfam" id="PF17657"/>
    </source>
</evidence>
<dbReference type="PANTHER" id="PTHR32294:SF4">
    <property type="entry name" value="ERROR-PRONE DNA POLYMERASE"/>
    <property type="match status" value="1"/>
</dbReference>
<dbReference type="GO" id="GO:0006281">
    <property type="term" value="P:DNA repair"/>
    <property type="evidence" value="ECO:0007669"/>
    <property type="project" value="UniProtKB-UniRule"/>
</dbReference>
<proteinExistence type="inferred from homology"/>
<dbReference type="NCBIfam" id="TIGR00594">
    <property type="entry name" value="polc"/>
    <property type="match status" value="1"/>
</dbReference>
<dbReference type="Gene3D" id="3.20.20.140">
    <property type="entry name" value="Metal-dependent hydrolases"/>
    <property type="match status" value="1"/>
</dbReference>
<keyword evidence="8 13" id="KW-0235">DNA replication</keyword>
<comment type="subcellular location">
    <subcellularLocation>
        <location evidence="1 13">Cytoplasm</location>
    </subcellularLocation>
</comment>
<evidence type="ECO:0000259" key="17">
    <source>
        <dbReference type="Pfam" id="PF14579"/>
    </source>
</evidence>
<dbReference type="HAMAP" id="MF_01902">
    <property type="entry name" value="DNApol_error_prone"/>
    <property type="match status" value="1"/>
</dbReference>
<feature type="domain" description="Bacterial DNA polymerase III alpha subunit NTPase" evidence="16">
    <location>
        <begin position="276"/>
        <end position="531"/>
    </location>
</feature>
<dbReference type="GO" id="GO:0005737">
    <property type="term" value="C:cytoplasm"/>
    <property type="evidence" value="ECO:0007669"/>
    <property type="project" value="UniProtKB-SubCell"/>
</dbReference>
<evidence type="ECO:0000256" key="3">
    <source>
        <dbReference type="ARBA" id="ARBA00012417"/>
    </source>
</evidence>
<evidence type="ECO:0000256" key="4">
    <source>
        <dbReference type="ARBA" id="ARBA00017273"/>
    </source>
</evidence>
<sequence>MDTLPDPAYAELYCLSNLSFQQATANVEDLLDRAKALGYAALAITEECSLYSAPRAHVHAQTIAFPLLIGCTLQLEEGLRLVLLVEDRAGYAALAQLISLARSRAEKGGYRIFLADLLPLSGLLAILLPEYRNAPAADHLVTELRAAWGGARLWLGLSLRYRGDQQRQLTALRHWQQHFQLPAVACTGVRMARRSERFLLDVLTAIRLRKPVSAVGWDLPSNGEQHLRTRQQLAQLYPAELLAESVHIAQRCRFSLQELRYHYPQGSCPASQSPQEYLQQEAEKGLLRRYPHGAPEAVRQQLQEELRIVAELGYANYFLTVYEIVSFARERDILCQGRGSAANSVLCYVLGITEVDPARAHLLFSRFLSRERGEPPDIDIDFEHERREEVIQYVFRRYGRRHAALTASIIHYRPRSAMRDAARALAFSASEQDQLCQQLAWWDGRRVLPERLQEAGFDPQHSAVQRLIIVVNALVGMPRHLSQHVGGMVLSETPLDALVPIEPARMSERTVLQWDKNDLDLLGILKVDLLALGMLTVLRRALADLHMRLADLPAEDPQVYAMLQRGESLGVFQVESRAQMGMLPRLKPHCFYDLVIEVAIIRPGPIQGGMVHPYLRRRAGQEAVSYPGPEVQKVLERTLGVPIFQEQVMQIAMEAAGFDGDAADGLRRAMAAWRRKGNLGPYQQRLLEGLAARGYAEDFAQQLCEQIRGFAEYGFPESHAASFALLVYASAWIKCHHPAVFTAALLNSQPMGFYAPAQIVEEAKRQGVQVLPVDIRRSHWETRARGRRVRLGLHQVKGLLRSDIERCLAWREADGNLDPETLLQDAGVGRQSLEKLARAGAFDALLGHRREALWQILALCKNTALALPVASKQPSTLPPPSAQSLCRDDYQQLGLSLGPHPLSFLRPQLEREGYRSIVQSLRRPSGTKVRVAGLVTHRQRPSTAHGTVFLTIVDESGSANLIVWPQRVEEWRRPVLHGKLLGVLGRLEKNGPYVHNIIVEEIQDYSTRLSDLRAVSQDFQ</sequence>
<feature type="domain" description="OB" evidence="14">
    <location>
        <begin position="929"/>
        <end position="1003"/>
    </location>
</feature>
<dbReference type="Pfam" id="PF14579">
    <property type="entry name" value="HHH_6"/>
    <property type="match status" value="1"/>
</dbReference>
<dbReference type="GO" id="GO:0003887">
    <property type="term" value="F:DNA-directed DNA polymerase activity"/>
    <property type="evidence" value="ECO:0007669"/>
    <property type="project" value="UniProtKB-UniRule"/>
</dbReference>
<organism evidence="19 20">
    <name type="scientific">Igneacidithiobacillus copahuensis</name>
    <dbReference type="NCBI Taxonomy" id="2724909"/>
    <lineage>
        <taxon>Bacteria</taxon>
        <taxon>Pseudomonadati</taxon>
        <taxon>Pseudomonadota</taxon>
        <taxon>Acidithiobacillia</taxon>
        <taxon>Acidithiobacillales</taxon>
        <taxon>Acidithiobacillaceae</taxon>
        <taxon>Igneacidithiobacillus</taxon>
    </lineage>
</organism>
<evidence type="ECO:0000256" key="11">
    <source>
        <dbReference type="ARBA" id="ARBA00023204"/>
    </source>
</evidence>
<dbReference type="CDD" id="cd04485">
    <property type="entry name" value="DnaE_OBF"/>
    <property type="match status" value="1"/>
</dbReference>
<evidence type="ECO:0000256" key="7">
    <source>
        <dbReference type="ARBA" id="ARBA00022695"/>
    </source>
</evidence>
<dbReference type="InterPro" id="IPR011708">
    <property type="entry name" value="DNA_pol3_alpha_NTPase_dom"/>
</dbReference>
<feature type="domain" description="PHP" evidence="15">
    <location>
        <begin position="15"/>
        <end position="104"/>
    </location>
</feature>
<reference evidence="19" key="1">
    <citation type="journal article" date="2021" name="ISME J.">
        <title>Genomic evolution of the class Acidithiobacillia: deep-branching Proteobacteria living in extreme acidic conditions.</title>
        <authorList>
            <person name="Moya-Beltran A."/>
            <person name="Beard S."/>
            <person name="Rojas-Villalobos C."/>
            <person name="Issotta F."/>
            <person name="Gallardo Y."/>
            <person name="Ulloa R."/>
            <person name="Giaveno A."/>
            <person name="Degli Esposti M."/>
            <person name="Johnson D.B."/>
            <person name="Quatrini R."/>
        </authorList>
    </citation>
    <scope>NUCLEOTIDE SEQUENCE</scope>
    <source>
        <strain evidence="19">VAN18-1</strain>
    </source>
</reference>
<comment type="function">
    <text evidence="13">DNA polymerase involved in damage-induced mutagenesis and translesion synthesis (TLS). It is not the major replicative DNA polymerase.</text>
</comment>
<evidence type="ECO:0000256" key="8">
    <source>
        <dbReference type="ARBA" id="ARBA00022705"/>
    </source>
</evidence>
<keyword evidence="5 13" id="KW-0963">Cytoplasm</keyword>
<evidence type="ECO:0000256" key="13">
    <source>
        <dbReference type="HAMAP-Rule" id="MF_01902"/>
    </source>
</evidence>
<keyword evidence="6 13" id="KW-0808">Transferase</keyword>
<evidence type="ECO:0000256" key="6">
    <source>
        <dbReference type="ARBA" id="ARBA00022679"/>
    </source>
</evidence>
<dbReference type="CDD" id="cd07434">
    <property type="entry name" value="PHP_PolIIIA_DnaE2"/>
    <property type="match status" value="1"/>
</dbReference>
<evidence type="ECO:0000256" key="10">
    <source>
        <dbReference type="ARBA" id="ARBA00022932"/>
    </source>
</evidence>
<accession>A0AAE2YS53</accession>
<evidence type="ECO:0000313" key="19">
    <source>
        <dbReference type="EMBL" id="MBU2789249.1"/>
    </source>
</evidence>
<evidence type="ECO:0000256" key="9">
    <source>
        <dbReference type="ARBA" id="ARBA00022763"/>
    </source>
</evidence>
<evidence type="ECO:0000256" key="5">
    <source>
        <dbReference type="ARBA" id="ARBA00022490"/>
    </source>
</evidence>
<dbReference type="PANTHER" id="PTHR32294">
    <property type="entry name" value="DNA POLYMERASE III SUBUNIT ALPHA"/>
    <property type="match status" value="1"/>
</dbReference>
<evidence type="ECO:0000256" key="12">
    <source>
        <dbReference type="ARBA" id="ARBA00049244"/>
    </source>
</evidence>
<protein>
    <recommendedName>
        <fullName evidence="4 13">Error-prone DNA polymerase</fullName>
        <ecNumber evidence="3 13">2.7.7.7</ecNumber>
    </recommendedName>
</protein>
<keyword evidence="10 13" id="KW-0239">DNA-directed DNA polymerase</keyword>
<dbReference type="Pfam" id="PF01336">
    <property type="entry name" value="tRNA_anti-codon"/>
    <property type="match status" value="1"/>
</dbReference>
<evidence type="ECO:0000259" key="15">
    <source>
        <dbReference type="Pfam" id="PF02811"/>
    </source>
</evidence>
<dbReference type="Proteomes" id="UP001197378">
    <property type="component" value="Unassembled WGS sequence"/>
</dbReference>
<feature type="domain" description="DNA polymerase III alpha subunit finger" evidence="18">
    <location>
        <begin position="534"/>
        <end position="693"/>
    </location>
</feature>
<dbReference type="InterPro" id="IPR029460">
    <property type="entry name" value="DNAPol_HHH"/>
</dbReference>
<dbReference type="Pfam" id="PF07733">
    <property type="entry name" value="DNA_pol3_alpha"/>
    <property type="match status" value="1"/>
</dbReference>